<proteinExistence type="predicted"/>
<evidence type="ECO:0000259" key="2">
    <source>
        <dbReference type="PROSITE" id="PS50011"/>
    </source>
</evidence>
<dbReference type="PROSITE" id="PS50011">
    <property type="entry name" value="PROTEIN_KINASE_DOM"/>
    <property type="match status" value="1"/>
</dbReference>
<dbReference type="GO" id="GO:0004674">
    <property type="term" value="F:protein serine/threonine kinase activity"/>
    <property type="evidence" value="ECO:0007669"/>
    <property type="project" value="TreeGrafter"/>
</dbReference>
<accession>G0MH95</accession>
<dbReference type="InterPro" id="IPR000719">
    <property type="entry name" value="Prot_kinase_dom"/>
</dbReference>
<dbReference type="InterPro" id="IPR011009">
    <property type="entry name" value="Kinase-like_dom_sf"/>
</dbReference>
<dbReference type="InterPro" id="IPR017441">
    <property type="entry name" value="Protein_kinase_ATP_BS"/>
</dbReference>
<organism evidence="4">
    <name type="scientific">Caenorhabditis brenneri</name>
    <name type="common">Nematode worm</name>
    <dbReference type="NCBI Taxonomy" id="135651"/>
    <lineage>
        <taxon>Eukaryota</taxon>
        <taxon>Metazoa</taxon>
        <taxon>Ecdysozoa</taxon>
        <taxon>Nematoda</taxon>
        <taxon>Chromadorea</taxon>
        <taxon>Rhabditida</taxon>
        <taxon>Rhabditina</taxon>
        <taxon>Rhabditomorpha</taxon>
        <taxon>Rhabditoidea</taxon>
        <taxon>Rhabditidae</taxon>
        <taxon>Peloderinae</taxon>
        <taxon>Caenorhabditis</taxon>
    </lineage>
</organism>
<dbReference type="HOGENOM" id="CLU_931354_0_0_1"/>
<feature type="binding site" evidence="1">
    <location>
        <position position="36"/>
    </location>
    <ligand>
        <name>ATP</name>
        <dbReference type="ChEBI" id="CHEBI:30616"/>
    </ligand>
</feature>
<dbReference type="GO" id="GO:0005634">
    <property type="term" value="C:nucleus"/>
    <property type="evidence" value="ECO:0007669"/>
    <property type="project" value="TreeGrafter"/>
</dbReference>
<feature type="domain" description="Protein kinase" evidence="2">
    <location>
        <begin position="9"/>
        <end position="299"/>
    </location>
</feature>
<name>G0MH95_CAEBE</name>
<dbReference type="SUPFAM" id="SSF56112">
    <property type="entry name" value="Protein kinase-like (PK-like)"/>
    <property type="match status" value="1"/>
</dbReference>
<dbReference type="SMART" id="SM00220">
    <property type="entry name" value="S_TKc"/>
    <property type="match status" value="1"/>
</dbReference>
<dbReference type="AlphaFoldDB" id="G0MH95"/>
<dbReference type="FunCoup" id="G0MH95">
    <property type="interactions" value="1308"/>
</dbReference>
<evidence type="ECO:0000313" key="4">
    <source>
        <dbReference type="Proteomes" id="UP000008068"/>
    </source>
</evidence>
<evidence type="ECO:0000256" key="1">
    <source>
        <dbReference type="PROSITE-ProRule" id="PRU10141"/>
    </source>
</evidence>
<dbReference type="eggNOG" id="KOG1164">
    <property type="taxonomic scope" value="Eukaryota"/>
</dbReference>
<dbReference type="InParanoid" id="G0MH95"/>
<dbReference type="EMBL" id="GL379794">
    <property type="protein sequence ID" value="EGT57954.1"/>
    <property type="molecule type" value="Genomic_DNA"/>
</dbReference>
<dbReference type="OrthoDB" id="4062651at2759"/>
<keyword evidence="4" id="KW-1185">Reference proteome</keyword>
<sequence length="299" mass="34711">MSHQIRNRYSLSECIGRGTYGRVWECRDEKEKCVKKVMKESMFGNYEGFDPFENIYNLEVSVYHALAKSPNSHFFPKLFEHFVLDDPRKGILVLEKLGQPVRMIRKQNQDDLFSFSNTVKIALCVGKGLKYLHESGYLHRDIQENNIVFSLETNSNVVCKIIDFGAAQTIYNADGTINFKYPELDFSNCSFSSLALNYMLPPDEQDDWESFFYFVLALFDRFHIYGGPEELIEEKTKLHLDPISVLDDGFLVQLWFSIAGQGYKKKFNPDEVLEVITDLDVDFEEPLDCKQVGQYFIVE</sequence>
<dbReference type="Proteomes" id="UP000008068">
    <property type="component" value="Unassembled WGS sequence"/>
</dbReference>
<dbReference type="Gene3D" id="1.10.510.10">
    <property type="entry name" value="Transferase(Phosphotransferase) domain 1"/>
    <property type="match status" value="1"/>
</dbReference>
<reference evidence="4" key="1">
    <citation type="submission" date="2011-07" db="EMBL/GenBank/DDBJ databases">
        <authorList>
            <consortium name="Caenorhabditis brenneri Sequencing and Analysis Consortium"/>
            <person name="Wilson R.K."/>
        </authorList>
    </citation>
    <scope>NUCLEOTIDE SEQUENCE [LARGE SCALE GENOMIC DNA]</scope>
    <source>
        <strain evidence="4">PB2801</strain>
    </source>
</reference>
<dbReference type="Pfam" id="PF00069">
    <property type="entry name" value="Pkinase"/>
    <property type="match status" value="1"/>
</dbReference>
<dbReference type="PANTHER" id="PTHR44167">
    <property type="entry name" value="OVARIAN-SPECIFIC SERINE/THREONINE-PROTEIN KINASE LOK-RELATED"/>
    <property type="match status" value="1"/>
</dbReference>
<protein>
    <recommendedName>
        <fullName evidence="2">Protein kinase domain-containing protein</fullName>
    </recommendedName>
</protein>
<evidence type="ECO:0000313" key="3">
    <source>
        <dbReference type="EMBL" id="EGT57954.1"/>
    </source>
</evidence>
<keyword evidence="1" id="KW-0547">Nucleotide-binding</keyword>
<dbReference type="STRING" id="135651.G0MH95"/>
<dbReference type="PROSITE" id="PS00107">
    <property type="entry name" value="PROTEIN_KINASE_ATP"/>
    <property type="match status" value="1"/>
</dbReference>
<dbReference type="PANTHER" id="PTHR44167:SF24">
    <property type="entry name" value="SERINE_THREONINE-PROTEIN KINASE CHK2"/>
    <property type="match status" value="1"/>
</dbReference>
<gene>
    <name evidence="3" type="ORF">CAEBREN_25351</name>
</gene>
<dbReference type="GO" id="GO:0044773">
    <property type="term" value="P:mitotic DNA damage checkpoint signaling"/>
    <property type="evidence" value="ECO:0007669"/>
    <property type="project" value="TreeGrafter"/>
</dbReference>
<dbReference type="GO" id="GO:0005524">
    <property type="term" value="F:ATP binding"/>
    <property type="evidence" value="ECO:0007669"/>
    <property type="project" value="UniProtKB-UniRule"/>
</dbReference>
<keyword evidence="1" id="KW-0067">ATP-binding</keyword>